<accession>A0AAV5FJT6</accession>
<organism evidence="2 3">
    <name type="scientific">Eleusine coracana subsp. coracana</name>
    <dbReference type="NCBI Taxonomy" id="191504"/>
    <lineage>
        <taxon>Eukaryota</taxon>
        <taxon>Viridiplantae</taxon>
        <taxon>Streptophyta</taxon>
        <taxon>Embryophyta</taxon>
        <taxon>Tracheophyta</taxon>
        <taxon>Spermatophyta</taxon>
        <taxon>Magnoliopsida</taxon>
        <taxon>Liliopsida</taxon>
        <taxon>Poales</taxon>
        <taxon>Poaceae</taxon>
        <taxon>PACMAD clade</taxon>
        <taxon>Chloridoideae</taxon>
        <taxon>Cynodonteae</taxon>
        <taxon>Eleusininae</taxon>
        <taxon>Eleusine</taxon>
    </lineage>
</organism>
<dbReference type="EMBL" id="BQKI01000088">
    <property type="protein sequence ID" value="GJN35276.1"/>
    <property type="molecule type" value="Genomic_DNA"/>
</dbReference>
<dbReference type="AlphaFoldDB" id="A0AAV5FJT6"/>
<keyword evidence="3" id="KW-1185">Reference proteome</keyword>
<dbReference type="Proteomes" id="UP001054889">
    <property type="component" value="Unassembled WGS sequence"/>
</dbReference>
<evidence type="ECO:0000313" key="3">
    <source>
        <dbReference type="Proteomes" id="UP001054889"/>
    </source>
</evidence>
<name>A0AAV5FJT6_ELECO</name>
<sequence length="138" mass="14394">MASAARRARSAARRPFAVLASPSPARNGGAIASAENVAAPEAVPFALRVRRFGKVATKKCGGGGAGLLSPISVSKKPASRRRMCPLSTTMASATPAPELSSAEEVTAKAVLSSISDEASQARRRERPRVGERRRRGRG</sequence>
<gene>
    <name evidence="2" type="primary">gb24028</name>
    <name evidence="2" type="ORF">PR202_gb24028</name>
</gene>
<comment type="caution">
    <text evidence="2">The sequence shown here is derived from an EMBL/GenBank/DDBJ whole genome shotgun (WGS) entry which is preliminary data.</text>
</comment>
<reference evidence="2" key="1">
    <citation type="journal article" date="2018" name="DNA Res.">
        <title>Multiple hybrid de novo genome assembly of finger millet, an orphan allotetraploid crop.</title>
        <authorList>
            <person name="Hatakeyama M."/>
            <person name="Aluri S."/>
            <person name="Balachadran M.T."/>
            <person name="Sivarajan S.R."/>
            <person name="Patrignani A."/>
            <person name="Gruter S."/>
            <person name="Poveda L."/>
            <person name="Shimizu-Inatsugi R."/>
            <person name="Baeten J."/>
            <person name="Francoijs K.J."/>
            <person name="Nataraja K.N."/>
            <person name="Reddy Y.A.N."/>
            <person name="Phadnis S."/>
            <person name="Ravikumar R.L."/>
            <person name="Schlapbach R."/>
            <person name="Sreeman S.M."/>
            <person name="Shimizu K.K."/>
        </authorList>
    </citation>
    <scope>NUCLEOTIDE SEQUENCE</scope>
</reference>
<proteinExistence type="predicted"/>
<evidence type="ECO:0000313" key="2">
    <source>
        <dbReference type="EMBL" id="GJN35276.1"/>
    </source>
</evidence>
<protein>
    <submittedName>
        <fullName evidence="2">Uncharacterized protein</fullName>
    </submittedName>
</protein>
<feature type="compositionally biased region" description="Basic and acidic residues" evidence="1">
    <location>
        <begin position="119"/>
        <end position="130"/>
    </location>
</feature>
<reference evidence="2" key="2">
    <citation type="submission" date="2021-12" db="EMBL/GenBank/DDBJ databases">
        <title>Resequencing data analysis of finger millet.</title>
        <authorList>
            <person name="Hatakeyama M."/>
            <person name="Aluri S."/>
            <person name="Balachadran M.T."/>
            <person name="Sivarajan S.R."/>
            <person name="Poveda L."/>
            <person name="Shimizu-Inatsugi R."/>
            <person name="Schlapbach R."/>
            <person name="Sreeman S.M."/>
            <person name="Shimizu K.K."/>
        </authorList>
    </citation>
    <scope>NUCLEOTIDE SEQUENCE</scope>
</reference>
<evidence type="ECO:0000256" key="1">
    <source>
        <dbReference type="SAM" id="MobiDB-lite"/>
    </source>
</evidence>
<feature type="region of interest" description="Disordered" evidence="1">
    <location>
        <begin position="112"/>
        <end position="138"/>
    </location>
</feature>